<reference evidence="9 10" key="1">
    <citation type="journal article" date="2004" name="Nature">
        <title>Genome evolution in yeasts.</title>
        <authorList>
            <consortium name="Genolevures"/>
            <person name="Dujon B."/>
            <person name="Sherman D."/>
            <person name="Fischer G."/>
            <person name="Durrens P."/>
            <person name="Casaregola S."/>
            <person name="Lafontaine I."/>
            <person name="de Montigny J."/>
            <person name="Marck C."/>
            <person name="Neuveglise C."/>
            <person name="Talla E."/>
            <person name="Goffard N."/>
            <person name="Frangeul L."/>
            <person name="Aigle M."/>
            <person name="Anthouard V."/>
            <person name="Babour A."/>
            <person name="Barbe V."/>
            <person name="Barnay S."/>
            <person name="Blanchin S."/>
            <person name="Beckerich J.M."/>
            <person name="Beyne E."/>
            <person name="Bleykasten C."/>
            <person name="Boisrame A."/>
            <person name="Boyer J."/>
            <person name="Cattolico L."/>
            <person name="Confanioleri F."/>
            <person name="de Daruvar A."/>
            <person name="Despons L."/>
            <person name="Fabre E."/>
            <person name="Fairhead C."/>
            <person name="Ferry-Dumazet H."/>
            <person name="Groppi A."/>
            <person name="Hantraye F."/>
            <person name="Hennequin C."/>
            <person name="Jauniaux N."/>
            <person name="Joyet P."/>
            <person name="Kachouri R."/>
            <person name="Kerrest A."/>
            <person name="Koszul R."/>
            <person name="Lemaire M."/>
            <person name="Lesur I."/>
            <person name="Ma L."/>
            <person name="Muller H."/>
            <person name="Nicaud J.M."/>
            <person name="Nikolski M."/>
            <person name="Oztas S."/>
            <person name="Ozier-Kalogeropoulos O."/>
            <person name="Pellenz S."/>
            <person name="Potier S."/>
            <person name="Richard G.F."/>
            <person name="Straub M.L."/>
            <person name="Suleau A."/>
            <person name="Swennene D."/>
            <person name="Tekaia F."/>
            <person name="Wesolowski-Louvel M."/>
            <person name="Westhof E."/>
            <person name="Wirth B."/>
            <person name="Zeniou-Meyer M."/>
            <person name="Zivanovic I."/>
            <person name="Bolotin-Fukuhara M."/>
            <person name="Thierry A."/>
            <person name="Bouchier C."/>
            <person name="Caudron B."/>
            <person name="Scarpelli C."/>
            <person name="Gaillardin C."/>
            <person name="Weissenbach J."/>
            <person name="Wincker P."/>
            <person name="Souciet J.L."/>
        </authorList>
    </citation>
    <scope>NUCLEOTIDE SEQUENCE [LARGE SCALE GENOMIC DNA]</scope>
    <source>
        <strain evidence="10">ATCC 8585 / CBS 2359 / DSM 70799 / NBRC 1267 / NRRL Y-1140 / WM37</strain>
    </source>
</reference>
<organism evidence="9 10">
    <name type="scientific">Kluyveromyces lactis (strain ATCC 8585 / CBS 2359 / DSM 70799 / NBRC 1267 / NRRL Y-1140 / WM37)</name>
    <name type="common">Yeast</name>
    <name type="synonym">Candida sphaerica</name>
    <dbReference type="NCBI Taxonomy" id="284590"/>
    <lineage>
        <taxon>Eukaryota</taxon>
        <taxon>Fungi</taxon>
        <taxon>Dikarya</taxon>
        <taxon>Ascomycota</taxon>
        <taxon>Saccharomycotina</taxon>
        <taxon>Saccharomycetes</taxon>
        <taxon>Saccharomycetales</taxon>
        <taxon>Saccharomycetaceae</taxon>
        <taxon>Kluyveromyces</taxon>
    </lineage>
</organism>
<dbReference type="PANTHER" id="PTHR43791">
    <property type="entry name" value="PERMEASE-RELATED"/>
    <property type="match status" value="1"/>
</dbReference>
<dbReference type="RefSeq" id="XP_453048.1">
    <property type="nucleotide sequence ID" value="XM_453048.1"/>
</dbReference>
<dbReference type="Proteomes" id="UP000000598">
    <property type="component" value="Chromosome C"/>
</dbReference>
<dbReference type="PROSITE" id="PS50850">
    <property type="entry name" value="MFS"/>
    <property type="match status" value="1"/>
</dbReference>
<dbReference type="SUPFAM" id="SSF103473">
    <property type="entry name" value="MFS general substrate transporter"/>
    <property type="match status" value="1"/>
</dbReference>
<feature type="transmembrane region" description="Helical" evidence="7">
    <location>
        <begin position="233"/>
        <end position="251"/>
    </location>
</feature>
<keyword evidence="2" id="KW-0813">Transport</keyword>
<gene>
    <name evidence="9" type="ORF">KLLA0_C19019g</name>
</gene>
<protein>
    <submittedName>
        <fullName evidence="9">KLLA0C19019p</fullName>
    </submittedName>
</protein>
<dbReference type="CDD" id="cd17327">
    <property type="entry name" value="MFS_FEN2_like"/>
    <property type="match status" value="1"/>
</dbReference>
<dbReference type="GeneID" id="2892182"/>
<dbReference type="FunFam" id="1.20.1250.20:FF:000018">
    <property type="entry name" value="MFS transporter permease"/>
    <property type="match status" value="1"/>
</dbReference>
<dbReference type="eggNOG" id="KOG2533">
    <property type="taxonomic scope" value="Eukaryota"/>
</dbReference>
<dbReference type="PaxDb" id="284590-Q6CSP1"/>
<evidence type="ECO:0000313" key="9">
    <source>
        <dbReference type="EMBL" id="CAH01899.1"/>
    </source>
</evidence>
<feature type="domain" description="Major facilitator superfamily (MFS) profile" evidence="8">
    <location>
        <begin position="72"/>
        <end position="483"/>
    </location>
</feature>
<comment type="similarity">
    <text evidence="6">Belongs to the major facilitator superfamily. Allantoate permease family.</text>
</comment>
<evidence type="ECO:0000256" key="7">
    <source>
        <dbReference type="SAM" id="Phobius"/>
    </source>
</evidence>
<name>Q6CSP1_KLULA</name>
<evidence type="ECO:0000256" key="6">
    <source>
        <dbReference type="ARBA" id="ARBA00037968"/>
    </source>
</evidence>
<dbReference type="EMBL" id="CR382123">
    <property type="protein sequence ID" value="CAH01899.1"/>
    <property type="molecule type" value="Genomic_DNA"/>
</dbReference>
<feature type="transmembrane region" description="Helical" evidence="7">
    <location>
        <begin position="457"/>
        <end position="476"/>
    </location>
</feature>
<dbReference type="GO" id="GO:0022857">
    <property type="term" value="F:transmembrane transporter activity"/>
    <property type="evidence" value="ECO:0007669"/>
    <property type="project" value="InterPro"/>
</dbReference>
<sequence length="511" mass="56928">MQAQTTAMSSNSVDRYEMSKGKSVIEVGECDGEGESGSIASFSIEQESLENENLEIDPKEEAAFVRKLDTRLLPMLAFMYFLSSLDRSNIGNAYTSGMREDLQLTSKQYSNAVSVFYSTYLAAELPTTLILKKTKPKYYMSFLVLSWSIITLCNAFVQSYASLIALRVLLGAFEGGFFPAMTLIISILYKKQEQGKRIAFFFGSSALSGAFGGLIATGLASMKPAGGLEGWRWLYIIEGLISVCASVWLFLELPKDFDNIPYLSARETEILKIRAKQRVAYMGDGRFEWSYVFDALKDFKTYISFTIQFCQDVILYGFSTFVTAILKLGLGYTSREAQYMSVPVYILAAIVFLISAYISDRLKVRAPIFVCYNVIGAVGYILLLSVHNNSVKYFACYLITFSLYTGTGLNIAWLTNNVAPHYKRATALGLNQTLGNVSGAVAGQIYTTAPYTFGHSFSLGCIVLSNLLAITQMFILKRINRKRQRILSGEISDDHRGVRNGDNALDFKYCM</sequence>
<comment type="subcellular location">
    <subcellularLocation>
        <location evidence="1">Membrane</location>
        <topology evidence="1">Multi-pass membrane protein</topology>
    </subcellularLocation>
</comment>
<dbReference type="AlphaFoldDB" id="Q6CSP1"/>
<dbReference type="Gene3D" id="1.20.1250.20">
    <property type="entry name" value="MFS general substrate transporter like domains"/>
    <property type="match status" value="2"/>
</dbReference>
<dbReference type="PANTHER" id="PTHR43791:SF24">
    <property type="entry name" value="NICOTINIC ACID PLASMA MEMBRANE TRANSPORTER"/>
    <property type="match status" value="1"/>
</dbReference>
<dbReference type="OMA" id="ICPTSNG"/>
<evidence type="ECO:0000256" key="5">
    <source>
        <dbReference type="ARBA" id="ARBA00023136"/>
    </source>
</evidence>
<feature type="transmembrane region" description="Helical" evidence="7">
    <location>
        <begin position="339"/>
        <end position="359"/>
    </location>
</feature>
<dbReference type="InterPro" id="IPR020846">
    <property type="entry name" value="MFS_dom"/>
</dbReference>
<dbReference type="KEGG" id="kla:KLLA0_C19019g"/>
<dbReference type="HOGENOM" id="CLU_001265_0_1_1"/>
<evidence type="ECO:0000256" key="2">
    <source>
        <dbReference type="ARBA" id="ARBA00022448"/>
    </source>
</evidence>
<evidence type="ECO:0000256" key="1">
    <source>
        <dbReference type="ARBA" id="ARBA00004141"/>
    </source>
</evidence>
<feature type="transmembrane region" description="Helical" evidence="7">
    <location>
        <begin position="200"/>
        <end position="221"/>
    </location>
</feature>
<feature type="transmembrane region" description="Helical" evidence="7">
    <location>
        <begin position="163"/>
        <end position="188"/>
    </location>
</feature>
<proteinExistence type="inferred from homology"/>
<evidence type="ECO:0000259" key="8">
    <source>
        <dbReference type="PROSITE" id="PS50850"/>
    </source>
</evidence>
<dbReference type="InterPro" id="IPR011701">
    <property type="entry name" value="MFS"/>
</dbReference>
<feature type="transmembrane region" description="Helical" evidence="7">
    <location>
        <begin position="392"/>
        <end position="413"/>
    </location>
</feature>
<feature type="transmembrane region" description="Helical" evidence="7">
    <location>
        <begin position="366"/>
        <end position="386"/>
    </location>
</feature>
<dbReference type="InParanoid" id="Q6CSP1"/>
<dbReference type="InterPro" id="IPR036259">
    <property type="entry name" value="MFS_trans_sf"/>
</dbReference>
<evidence type="ECO:0000313" key="10">
    <source>
        <dbReference type="Proteomes" id="UP000000598"/>
    </source>
</evidence>
<keyword evidence="10" id="KW-1185">Reference proteome</keyword>
<dbReference type="FunFam" id="1.20.1250.20:FF:000068">
    <property type="entry name" value="MFS general substrate transporter"/>
    <property type="match status" value="1"/>
</dbReference>
<evidence type="ECO:0000256" key="3">
    <source>
        <dbReference type="ARBA" id="ARBA00022692"/>
    </source>
</evidence>
<keyword evidence="3 7" id="KW-0812">Transmembrane</keyword>
<keyword evidence="4 7" id="KW-1133">Transmembrane helix</keyword>
<feature type="transmembrane region" description="Helical" evidence="7">
    <location>
        <begin position="138"/>
        <end position="157"/>
    </location>
</feature>
<accession>Q6CSP1</accession>
<dbReference type="GO" id="GO:0016020">
    <property type="term" value="C:membrane"/>
    <property type="evidence" value="ECO:0007669"/>
    <property type="project" value="UniProtKB-SubCell"/>
</dbReference>
<keyword evidence="5 7" id="KW-0472">Membrane</keyword>
<dbReference type="Pfam" id="PF07690">
    <property type="entry name" value="MFS_1"/>
    <property type="match status" value="1"/>
</dbReference>
<evidence type="ECO:0000256" key="4">
    <source>
        <dbReference type="ARBA" id="ARBA00022989"/>
    </source>
</evidence>